<evidence type="ECO:0000256" key="1">
    <source>
        <dbReference type="ARBA" id="ARBA00022801"/>
    </source>
</evidence>
<dbReference type="SUPFAM" id="SSF53474">
    <property type="entry name" value="alpha/beta-Hydrolases"/>
    <property type="match status" value="1"/>
</dbReference>
<reference evidence="3" key="2">
    <citation type="submission" date="2018-03" db="EMBL/GenBank/DDBJ databases">
        <authorList>
            <person name="Keele B.F."/>
        </authorList>
    </citation>
    <scope>NUCLEOTIDE SEQUENCE</scope>
    <source>
        <strain evidence="3">SNUC 4337</strain>
    </source>
</reference>
<dbReference type="InterPro" id="IPR029058">
    <property type="entry name" value="AB_hydrolase_fold"/>
</dbReference>
<dbReference type="GO" id="GO:0016787">
    <property type="term" value="F:hydrolase activity"/>
    <property type="evidence" value="ECO:0007669"/>
    <property type="project" value="UniProtKB-KW"/>
</dbReference>
<dbReference type="Pfam" id="PF07859">
    <property type="entry name" value="Abhydrolase_3"/>
    <property type="match status" value="1"/>
</dbReference>
<dbReference type="EC" id="3.1.1.83" evidence="4"/>
<dbReference type="InterPro" id="IPR013094">
    <property type="entry name" value="AB_hydrolase_3"/>
</dbReference>
<dbReference type="EMBL" id="UHDS01000001">
    <property type="protein sequence ID" value="SUM54179.1"/>
    <property type="molecule type" value="Genomic_DNA"/>
</dbReference>
<evidence type="ECO:0000313" key="5">
    <source>
        <dbReference type="Proteomes" id="UP000240400"/>
    </source>
</evidence>
<accession>A0A2T4SDG3</accession>
<dbReference type="RefSeq" id="WP_103372504.1">
    <property type="nucleotide sequence ID" value="NZ_BMCF01000001.1"/>
</dbReference>
<sequence length="322" mass="36966">MLKKIATITSMGVATSYLYAEIVEKRSYKSFLYEMLLRVTKMKRAFEKATYAQEALEAVKHQTQGKYEGTDYHFENTVYTKMIQNVTTYVVNDKEDNQQRSLIYVHGGAWFQNPLKYHFEYIDKLATAFNAKVIMPIYPKIPHATYKETFELLEAIYRNELEQKVNAQKLTIIGDSAGGQIALSFAQYLKTVNLTQPSDIVLISPVLDGTLSHPEARVYEKIDPMLGIEGSKYLINLWADKLPLTDWRVSPIYGDFNGLGRITISIGTKETLYPDAVKLSQMLNEQGVQHSFIPGYQLFHIHPIFPIPEREQLIHKLKEIID</sequence>
<dbReference type="Proteomes" id="UP000254412">
    <property type="component" value="Unassembled WGS sequence"/>
</dbReference>
<evidence type="ECO:0000313" key="4">
    <source>
        <dbReference type="EMBL" id="SUM54179.1"/>
    </source>
</evidence>
<protein>
    <submittedName>
        <fullName evidence="3">Alpha/beta hydrolase</fullName>
    </submittedName>
    <submittedName>
        <fullName evidence="4">Esterase</fullName>
        <ecNumber evidence="4">3.1.1.83</ecNumber>
    </submittedName>
</protein>
<feature type="domain" description="Alpha/beta hydrolase fold-3" evidence="2">
    <location>
        <begin position="102"/>
        <end position="300"/>
    </location>
</feature>
<evidence type="ECO:0000259" key="2">
    <source>
        <dbReference type="Pfam" id="PF07859"/>
    </source>
</evidence>
<reference evidence="3 5" key="1">
    <citation type="journal article" date="2016" name="Front. Microbiol.">
        <title>Comprehensive Phylogenetic Analysis of Bovine Non-aureus Staphylococci Species Based on Whole-Genome Sequencing.</title>
        <authorList>
            <person name="Naushad S."/>
            <person name="Barkema H.W."/>
            <person name="Luby C."/>
            <person name="Condas L.A."/>
            <person name="Nobrega D.B."/>
            <person name="Carson D.A."/>
            <person name="De Buck J."/>
        </authorList>
    </citation>
    <scope>NUCLEOTIDE SEQUENCE [LARGE SCALE GENOMIC DNA]</scope>
    <source>
        <strain evidence="3 5">SNUC 4337</strain>
    </source>
</reference>
<dbReference type="OrthoDB" id="9815425at2"/>
<dbReference type="PANTHER" id="PTHR48081:SF8">
    <property type="entry name" value="ALPHA_BETA HYDROLASE FOLD-3 DOMAIN-CONTAINING PROTEIN-RELATED"/>
    <property type="match status" value="1"/>
</dbReference>
<dbReference type="AlphaFoldDB" id="A0A2T4SDG3"/>
<gene>
    <name evidence="4" type="primary">mlhB</name>
    <name evidence="3" type="ORF">BUZ61_02185</name>
    <name evidence="4" type="ORF">NCTC13834_00464</name>
</gene>
<dbReference type="InterPro" id="IPR050300">
    <property type="entry name" value="GDXG_lipolytic_enzyme"/>
</dbReference>
<dbReference type="PANTHER" id="PTHR48081">
    <property type="entry name" value="AB HYDROLASE SUPERFAMILY PROTEIN C4A8.06C"/>
    <property type="match status" value="1"/>
</dbReference>
<reference evidence="4 6" key="3">
    <citation type="submission" date="2018-06" db="EMBL/GenBank/DDBJ databases">
        <authorList>
            <consortium name="Pathogen Informatics"/>
            <person name="Doyle S."/>
        </authorList>
    </citation>
    <scope>NUCLEOTIDE SEQUENCE [LARGE SCALE GENOMIC DNA]</scope>
    <source>
        <strain evidence="4 6">NCTC13834</strain>
    </source>
</reference>
<proteinExistence type="predicted"/>
<name>A0A2T4SDG3_9STAP</name>
<evidence type="ECO:0000313" key="6">
    <source>
        <dbReference type="Proteomes" id="UP000254412"/>
    </source>
</evidence>
<keyword evidence="1 3" id="KW-0378">Hydrolase</keyword>
<dbReference type="Gene3D" id="3.40.50.1820">
    <property type="entry name" value="alpha/beta hydrolase"/>
    <property type="match status" value="1"/>
</dbReference>
<organism evidence="3 5">
    <name type="scientific">Staphylococcus nepalensis</name>
    <dbReference type="NCBI Taxonomy" id="214473"/>
    <lineage>
        <taxon>Bacteria</taxon>
        <taxon>Bacillati</taxon>
        <taxon>Bacillota</taxon>
        <taxon>Bacilli</taxon>
        <taxon>Bacillales</taxon>
        <taxon>Staphylococcaceae</taxon>
        <taxon>Staphylococcus</taxon>
    </lineage>
</organism>
<dbReference type="Proteomes" id="UP000240400">
    <property type="component" value="Unassembled WGS sequence"/>
</dbReference>
<evidence type="ECO:0000313" key="3">
    <source>
        <dbReference type="EMBL" id="PTK60400.1"/>
    </source>
</evidence>
<dbReference type="EMBL" id="PZHR01000006">
    <property type="protein sequence ID" value="PTK60400.1"/>
    <property type="molecule type" value="Genomic_DNA"/>
</dbReference>